<dbReference type="Proteomes" id="UP000503640">
    <property type="component" value="Unassembled WGS sequence"/>
</dbReference>
<dbReference type="Gene3D" id="1.20.1260.10">
    <property type="match status" value="1"/>
</dbReference>
<dbReference type="InterPro" id="IPR003251">
    <property type="entry name" value="Rr_diiron-bd_dom"/>
</dbReference>
<dbReference type="RefSeq" id="WP_176066446.1">
    <property type="nucleotide sequence ID" value="NZ_BJTG01000007.1"/>
</dbReference>
<name>A0A7I9VP11_9BACT</name>
<feature type="domain" description="Rubrerythrin diiron-binding" evidence="2">
    <location>
        <begin position="18"/>
        <end position="151"/>
    </location>
</feature>
<evidence type="ECO:0000313" key="3">
    <source>
        <dbReference type="EMBL" id="GEJ58152.1"/>
    </source>
</evidence>
<feature type="compositionally biased region" description="Basic and acidic residues" evidence="1">
    <location>
        <begin position="145"/>
        <end position="155"/>
    </location>
</feature>
<comment type="caution">
    <text evidence="3">The sequence shown here is derived from an EMBL/GenBank/DDBJ whole genome shotgun (WGS) entry which is preliminary data.</text>
</comment>
<reference evidence="4" key="1">
    <citation type="journal article" date="2020" name="Appl. Environ. Microbiol.">
        <title>Diazotrophic Anaeromyxobacter Isolates from Soils.</title>
        <authorList>
            <person name="Masuda Y."/>
            <person name="Yamanaka H."/>
            <person name="Xu Z.X."/>
            <person name="Shiratori Y."/>
            <person name="Aono T."/>
            <person name="Amachi S."/>
            <person name="Senoo K."/>
            <person name="Itoh H."/>
        </authorList>
    </citation>
    <scope>NUCLEOTIDE SEQUENCE [LARGE SCALE GENOMIC DNA]</scope>
    <source>
        <strain evidence="4">R267</strain>
    </source>
</reference>
<evidence type="ECO:0000313" key="4">
    <source>
        <dbReference type="Proteomes" id="UP000503640"/>
    </source>
</evidence>
<dbReference type="GO" id="GO:0046872">
    <property type="term" value="F:metal ion binding"/>
    <property type="evidence" value="ECO:0007669"/>
    <property type="project" value="InterPro"/>
</dbReference>
<accession>A0A7I9VP11</accession>
<dbReference type="EMBL" id="BJTG01000007">
    <property type="protein sequence ID" value="GEJ58152.1"/>
    <property type="molecule type" value="Genomic_DNA"/>
</dbReference>
<feature type="compositionally biased region" description="Acidic residues" evidence="1">
    <location>
        <begin position="161"/>
        <end position="176"/>
    </location>
</feature>
<dbReference type="PANTHER" id="PTHR33531:SF7">
    <property type="entry name" value="HYPOTHETICAL MEMBRANE PROTEIN, CONSERVED"/>
    <property type="match status" value="1"/>
</dbReference>
<protein>
    <recommendedName>
        <fullName evidence="2">Rubrerythrin diiron-binding domain-containing protein</fullName>
    </recommendedName>
</protein>
<dbReference type="SUPFAM" id="SSF47240">
    <property type="entry name" value="Ferritin-like"/>
    <property type="match status" value="1"/>
</dbReference>
<dbReference type="InterPro" id="IPR009078">
    <property type="entry name" value="Ferritin-like_SF"/>
</dbReference>
<sequence>METRGIDFRTLSLQDAFDLAILIEEEAQRRYLWFTQEVGGRYPGDADDMFRMMAGAEAKHAARLIERRRELFGGAPRRISIDQLDDVEAPDRGAPRVFMGARQAMQVALEAEEKAYDFYDEALKQVRDPDVHELFSELREEEVAHQQMVRERMERLPPGPDVEEDEADEPGTDPGN</sequence>
<dbReference type="GO" id="GO:0016491">
    <property type="term" value="F:oxidoreductase activity"/>
    <property type="evidence" value="ECO:0007669"/>
    <property type="project" value="InterPro"/>
</dbReference>
<organism evidence="3 4">
    <name type="scientific">Anaeromyxobacter diazotrophicus</name>
    <dbReference type="NCBI Taxonomy" id="2590199"/>
    <lineage>
        <taxon>Bacteria</taxon>
        <taxon>Pseudomonadati</taxon>
        <taxon>Myxococcota</taxon>
        <taxon>Myxococcia</taxon>
        <taxon>Myxococcales</taxon>
        <taxon>Cystobacterineae</taxon>
        <taxon>Anaeromyxobacteraceae</taxon>
        <taxon>Anaeromyxobacter</taxon>
    </lineage>
</organism>
<feature type="region of interest" description="Disordered" evidence="1">
    <location>
        <begin position="145"/>
        <end position="176"/>
    </location>
</feature>
<dbReference type="Pfam" id="PF02915">
    <property type="entry name" value="Rubrerythrin"/>
    <property type="match status" value="1"/>
</dbReference>
<proteinExistence type="predicted"/>
<dbReference type="PANTHER" id="PTHR33531">
    <property type="entry name" value="RUBRERYTHRIN SUBFAMILY"/>
    <property type="match status" value="1"/>
</dbReference>
<evidence type="ECO:0000256" key="1">
    <source>
        <dbReference type="SAM" id="MobiDB-lite"/>
    </source>
</evidence>
<keyword evidence="4" id="KW-1185">Reference proteome</keyword>
<dbReference type="AlphaFoldDB" id="A0A7I9VP11"/>
<dbReference type="CDD" id="cd01045">
    <property type="entry name" value="Ferritin_like_AB"/>
    <property type="match status" value="1"/>
</dbReference>
<dbReference type="InterPro" id="IPR012347">
    <property type="entry name" value="Ferritin-like"/>
</dbReference>
<gene>
    <name evidence="3" type="ORF">AMYX_28930</name>
</gene>
<evidence type="ECO:0000259" key="2">
    <source>
        <dbReference type="Pfam" id="PF02915"/>
    </source>
</evidence>